<dbReference type="Gene3D" id="3.40.20.10">
    <property type="entry name" value="Severin"/>
    <property type="match status" value="1"/>
</dbReference>
<dbReference type="InterPro" id="IPR006895">
    <property type="entry name" value="Znf_Sec23_Sec24"/>
</dbReference>
<feature type="region of interest" description="Disordered" evidence="7">
    <location>
        <begin position="341"/>
        <end position="394"/>
    </location>
</feature>
<dbReference type="GO" id="GO:0070971">
    <property type="term" value="C:endoplasmic reticulum exit site"/>
    <property type="evidence" value="ECO:0007669"/>
    <property type="project" value="TreeGrafter"/>
</dbReference>
<dbReference type="InterPro" id="IPR036465">
    <property type="entry name" value="vWFA_dom_sf"/>
</dbReference>
<dbReference type="InterPro" id="IPR036174">
    <property type="entry name" value="Znf_Sec23_Sec24_sf"/>
</dbReference>
<dbReference type="Gene3D" id="2.60.40.1670">
    <property type="entry name" value="beta-sandwich domain of Sec23/24"/>
    <property type="match status" value="3"/>
</dbReference>
<keyword evidence="14" id="KW-1185">Reference proteome</keyword>
<dbReference type="InterPro" id="IPR006896">
    <property type="entry name" value="Sec23/24_trunk_dom"/>
</dbReference>
<dbReference type="Pfam" id="PF04815">
    <property type="entry name" value="Sec23_helical"/>
    <property type="match status" value="1"/>
</dbReference>
<dbReference type="SUPFAM" id="SSF82919">
    <property type="entry name" value="Zn-finger domain of Sec23/24"/>
    <property type="match status" value="1"/>
</dbReference>
<dbReference type="InterPro" id="IPR036180">
    <property type="entry name" value="Gelsolin-like_dom_sf"/>
</dbReference>
<dbReference type="GO" id="GO:0008270">
    <property type="term" value="F:zinc ion binding"/>
    <property type="evidence" value="ECO:0007669"/>
    <property type="project" value="InterPro"/>
</dbReference>
<evidence type="ECO:0000259" key="10">
    <source>
        <dbReference type="Pfam" id="PF04811"/>
    </source>
</evidence>
<evidence type="ECO:0000256" key="7">
    <source>
        <dbReference type="SAM" id="MobiDB-lite"/>
    </source>
</evidence>
<dbReference type="Pfam" id="PF08033">
    <property type="entry name" value="Sec23_BS"/>
    <property type="match status" value="1"/>
</dbReference>
<dbReference type="Gene3D" id="2.30.30.380">
    <property type="entry name" value="Zn-finger domain of Sec23/24"/>
    <property type="match status" value="1"/>
</dbReference>
<evidence type="ECO:0000256" key="5">
    <source>
        <dbReference type="ARBA" id="ARBA00022927"/>
    </source>
</evidence>
<dbReference type="GO" id="GO:0006886">
    <property type="term" value="P:intracellular protein transport"/>
    <property type="evidence" value="ECO:0007669"/>
    <property type="project" value="InterPro"/>
</dbReference>
<feature type="region of interest" description="Disordered" evidence="7">
    <location>
        <begin position="684"/>
        <end position="731"/>
    </location>
</feature>
<sequence>MSLGPPHPHQRPAVSPGLAGPMGSMNLGPPIPSSNGLTNGLHPPKVGTSQAGEVGSPLQNVLGPKGPGQGQPPPVSSPFPSSLSSPMQIGPPSMGSGKPLMPPPVGASTLIHAQGNGGRSTPGSMLPPPLPPSISTHGPSPTSIQTNKQSGAPLDANPSSSAAFDASMSNASLSGIASQSPMGGMYGIGRSTPMSSSGDMPPKSSTGGPPLMSSSGGFDSMSPHPMQPSAGITLTSTSSGPPPMPSSSGMPPASTTGGPPPMPSFNGMSTSGGPSNILSSNGIPPASSASGPPLMSSPDGMSLMSSKGSPMPGLGEKIQTSMTSELLPTPVTSAPVESFSGMSSMSVPGGASLKSSLTNHSSMGMPPMSRQGVSSSMGMPPISTQGASSSMGMPPMSTHGLSSPMGMPPMSTHAVSSPMGMMPAKSPLGGPSSIGARPTTTPGGFPPMPTSEAPAISTPGGFPPMSTPGGFPPMSSPGGPLMGMPPMSTPGGFPPTSTSSRTQIGVSPILNPGGSSIGMQPMPTPGASPMGMPPMSTPGAHPMGMTSISTPGAPPMGMTPMQTPCGPPMGMPSMQTPGAPPMGMPPMQTPGAPPMGMPPMQTPGAPPMGMPPMQTPGAPSMGMPPMQTPGAPPMGMPPMLTPGTSHMGMPPMLTPGASPMECHLCLHLGHLLCLHPEVSSKIRPGGYPNIQQPVSNAGGMQPPMMGAQPGYPSQSQFGGAPSSGKRGLDPDNMPSPIAVMEDDSKNNSGFFDTREKGLVPPLVTTKFVVRDCGNASPRYVRSTMYHIPATPDLMKQCGVPFGLVITPLALTNEGESEPAVTDFGPGGPVRCVRCKAYMCPFMQFVDGGRRFQCIFCKATSDVPQEYFQHLDHNGMRLDHYQRPELCMGTYEVMATKEYCRESVEPLTPGIIFAIDVSYPMIKEGIVNLVCQNMKELLKTLPTDIHCVLTQPQQMTVSDVNDMFVPLVDGFMVDIKDAESLFSITIFLFVMPPGKLINRDDRKLLNTEKEKAVLSPQSRFYNELGQECVSVGCSVDLFLFNNAYIDVATLSQICRLTGGQLYKYTYFQSELDGERFLSDLRHNIKRSVVFDAIMRVRTSTGVRPLGEIKHDDKLTDEDGVYIQIALLFTSCSGQRRLRIINLSLNTGTNLADMYRSCDLDTIINFTAKQSISRLMESNPKTVKELLINNCAQILACYRKNCASNSSVGQLILPECMKLLPLYTNCLIKSDALVGGQDVGCDERAFLMSIVCSMDVKSSVSFFYPSLIPIHDVDPTESHIPKIIRCSYEKIREDGVYLLENGLHIFMYIGLGTDSSWVKDIFGVESASQIDVEKVRFDQVRDNPRYKRVSGIIRDLRMRRSRYMRLFFVRPKDKLDILFKHFLCEDRTGHDGNFSYVDFLCFMHKEIRALLG</sequence>
<evidence type="ECO:0000256" key="4">
    <source>
        <dbReference type="ARBA" id="ARBA00022448"/>
    </source>
</evidence>
<protein>
    <submittedName>
        <fullName evidence="13">SEC24</fullName>
    </submittedName>
</protein>
<keyword evidence="5" id="KW-0653">Protein transport</keyword>
<evidence type="ECO:0000259" key="12">
    <source>
        <dbReference type="Pfam" id="PF08033"/>
    </source>
</evidence>
<dbReference type="SUPFAM" id="SSF81995">
    <property type="entry name" value="beta-sandwich domain of Sec23/24"/>
    <property type="match status" value="1"/>
</dbReference>
<evidence type="ECO:0000259" key="11">
    <source>
        <dbReference type="Pfam" id="PF04815"/>
    </source>
</evidence>
<dbReference type="PANTHER" id="PTHR13803:SF4">
    <property type="entry name" value="SECRETORY 24CD, ISOFORM C"/>
    <property type="match status" value="1"/>
</dbReference>
<feature type="domain" description="Sec23/Sec24 trunk" evidence="10">
    <location>
        <begin position="908"/>
        <end position="979"/>
    </location>
</feature>
<dbReference type="SUPFAM" id="SSF82754">
    <property type="entry name" value="C-terminal, gelsolin-like domain of Sec23/24"/>
    <property type="match status" value="1"/>
</dbReference>
<dbReference type="InterPro" id="IPR036175">
    <property type="entry name" value="Sec23/24_helical_dom_sf"/>
</dbReference>
<feature type="compositionally biased region" description="Low complexity" evidence="7">
    <location>
        <begin position="279"/>
        <end position="298"/>
    </location>
</feature>
<feature type="compositionally biased region" description="Polar residues" evidence="7">
    <location>
        <begin position="371"/>
        <end position="387"/>
    </location>
</feature>
<evidence type="ECO:0000256" key="2">
    <source>
        <dbReference type="ARBA" id="ARBA00004397"/>
    </source>
</evidence>
<dbReference type="GO" id="GO:0090110">
    <property type="term" value="P:COPII-coated vesicle cargo loading"/>
    <property type="evidence" value="ECO:0007669"/>
    <property type="project" value="TreeGrafter"/>
</dbReference>
<feature type="domain" description="Zinc finger Sec23/Sec24-type" evidence="9">
    <location>
        <begin position="828"/>
        <end position="866"/>
    </location>
</feature>
<dbReference type="Gene3D" id="3.40.50.410">
    <property type="entry name" value="von Willebrand factor, type A domain"/>
    <property type="match status" value="2"/>
</dbReference>
<feature type="compositionally biased region" description="Polar residues" evidence="7">
    <location>
        <begin position="140"/>
        <end position="150"/>
    </location>
</feature>
<feature type="compositionally biased region" description="Low complexity" evidence="7">
    <location>
        <begin position="246"/>
        <end position="257"/>
    </location>
</feature>
<feature type="compositionally biased region" description="Polar residues" evidence="7">
    <location>
        <begin position="192"/>
        <end position="217"/>
    </location>
</feature>
<dbReference type="GO" id="GO:0000149">
    <property type="term" value="F:SNARE binding"/>
    <property type="evidence" value="ECO:0007669"/>
    <property type="project" value="TreeGrafter"/>
</dbReference>
<dbReference type="InterPro" id="IPR050550">
    <property type="entry name" value="SEC23_SEC24_subfamily"/>
</dbReference>
<keyword evidence="4" id="KW-0813">Transport</keyword>
<dbReference type="SUPFAM" id="SSF53300">
    <property type="entry name" value="vWA-like"/>
    <property type="match status" value="1"/>
</dbReference>
<dbReference type="OrthoDB" id="49016at2759"/>
<dbReference type="EMBL" id="HG994592">
    <property type="protein sequence ID" value="CAF2826288.1"/>
    <property type="molecule type" value="Genomic_DNA"/>
</dbReference>
<dbReference type="InterPro" id="IPR007123">
    <property type="entry name" value="Gelsolin-like_dom"/>
</dbReference>
<dbReference type="Pfam" id="PF04811">
    <property type="entry name" value="Sec23_trunk"/>
    <property type="match status" value="2"/>
</dbReference>
<comment type="similarity">
    <text evidence="3">Belongs to the SEC23/SEC24 family. SEC24 subfamily.</text>
</comment>
<dbReference type="Pfam" id="PF00626">
    <property type="entry name" value="Gelsolin"/>
    <property type="match status" value="1"/>
</dbReference>
<dbReference type="InterPro" id="IPR029006">
    <property type="entry name" value="ADF-H/Gelsolin-like_dom_sf"/>
</dbReference>
<evidence type="ECO:0000313" key="13">
    <source>
        <dbReference type="EMBL" id="CAF2826288.1"/>
    </source>
</evidence>
<proteinExistence type="inferred from homology"/>
<feature type="compositionally biased region" description="Polar residues" evidence="7">
    <location>
        <begin position="353"/>
        <end position="362"/>
    </location>
</feature>
<dbReference type="InterPro" id="IPR006900">
    <property type="entry name" value="Sec23/24_helical_dom"/>
</dbReference>
<organism evidence="13 14">
    <name type="scientific">Lepeophtheirus salmonis</name>
    <name type="common">Salmon louse</name>
    <name type="synonym">Caligus salmonis</name>
    <dbReference type="NCBI Taxonomy" id="72036"/>
    <lineage>
        <taxon>Eukaryota</taxon>
        <taxon>Metazoa</taxon>
        <taxon>Ecdysozoa</taxon>
        <taxon>Arthropoda</taxon>
        <taxon>Crustacea</taxon>
        <taxon>Multicrustacea</taxon>
        <taxon>Hexanauplia</taxon>
        <taxon>Copepoda</taxon>
        <taxon>Siphonostomatoida</taxon>
        <taxon>Caligidae</taxon>
        <taxon>Lepeophtheirus</taxon>
    </lineage>
</organism>
<feature type="domain" description="Gelsolin-like" evidence="8">
    <location>
        <begin position="1279"/>
        <end position="1332"/>
    </location>
</feature>
<reference evidence="13" key="1">
    <citation type="submission" date="2021-02" db="EMBL/GenBank/DDBJ databases">
        <authorList>
            <person name="Bekaert M."/>
        </authorList>
    </citation>
    <scope>NUCLEOTIDE SEQUENCE</scope>
    <source>
        <strain evidence="13">IoA-00</strain>
    </source>
</reference>
<evidence type="ECO:0000313" key="14">
    <source>
        <dbReference type="Proteomes" id="UP000675881"/>
    </source>
</evidence>
<dbReference type="Gene3D" id="1.20.120.730">
    <property type="entry name" value="Sec23/Sec24 helical domain"/>
    <property type="match status" value="1"/>
</dbReference>
<name>A0A7R8H365_LEPSM</name>
<feature type="compositionally biased region" description="Polar residues" evidence="7">
    <location>
        <begin position="266"/>
        <end position="278"/>
    </location>
</feature>
<feature type="domain" description="Sec23/Sec24 trunk" evidence="10">
    <location>
        <begin position="991"/>
        <end position="1082"/>
    </location>
</feature>
<dbReference type="GO" id="GO:0030127">
    <property type="term" value="C:COPII vesicle coat"/>
    <property type="evidence" value="ECO:0007669"/>
    <property type="project" value="InterPro"/>
</dbReference>
<evidence type="ECO:0000256" key="1">
    <source>
        <dbReference type="ARBA" id="ARBA00004299"/>
    </source>
</evidence>
<dbReference type="InterPro" id="IPR012990">
    <property type="entry name" value="Beta-sandwich_Sec23_24"/>
</dbReference>
<feature type="domain" description="Sec23/Sec24 beta-sandwich" evidence="12">
    <location>
        <begin position="1106"/>
        <end position="1145"/>
    </location>
</feature>
<feature type="region of interest" description="Disordered" evidence="7">
    <location>
        <begin position="175"/>
        <end position="316"/>
    </location>
</feature>
<feature type="region of interest" description="Disordered" evidence="7">
    <location>
        <begin position="1"/>
        <end position="163"/>
    </location>
</feature>
<gene>
    <name evidence="13" type="ORF">LSAA_3968</name>
</gene>
<evidence type="ECO:0000259" key="9">
    <source>
        <dbReference type="Pfam" id="PF04810"/>
    </source>
</evidence>
<dbReference type="SUPFAM" id="SSF81811">
    <property type="entry name" value="Helical domain of Sec23/24"/>
    <property type="match status" value="1"/>
</dbReference>
<evidence type="ECO:0000256" key="6">
    <source>
        <dbReference type="ARBA" id="ARBA00023329"/>
    </source>
</evidence>
<dbReference type="Proteomes" id="UP000675881">
    <property type="component" value="Chromosome 13"/>
</dbReference>
<keyword evidence="6" id="KW-0968">Cytoplasmic vesicle</keyword>
<evidence type="ECO:0000256" key="3">
    <source>
        <dbReference type="ARBA" id="ARBA00008334"/>
    </source>
</evidence>
<feature type="domain" description="Sec23/Sec24 helical" evidence="11">
    <location>
        <begin position="1157"/>
        <end position="1258"/>
    </location>
</feature>
<evidence type="ECO:0000259" key="8">
    <source>
        <dbReference type="Pfam" id="PF00626"/>
    </source>
</evidence>
<comment type="subcellular location">
    <subcellularLocation>
        <location evidence="1">Cytoplasmic vesicle</location>
        <location evidence="1">COPII-coated vesicle membrane</location>
        <topology evidence="1">Peripheral membrane protein</topology>
        <orientation evidence="1">Cytoplasmic side</orientation>
    </subcellularLocation>
    <subcellularLocation>
        <location evidence="2">Endoplasmic reticulum membrane</location>
        <topology evidence="2">Peripheral membrane protein</topology>
        <orientation evidence="2">Cytoplasmic side</orientation>
    </subcellularLocation>
</comment>
<dbReference type="GO" id="GO:0005789">
    <property type="term" value="C:endoplasmic reticulum membrane"/>
    <property type="evidence" value="ECO:0007669"/>
    <property type="project" value="UniProtKB-SubCell"/>
</dbReference>
<dbReference type="Pfam" id="PF04810">
    <property type="entry name" value="zf-Sec23_Sec24"/>
    <property type="match status" value="1"/>
</dbReference>
<dbReference type="PANTHER" id="PTHR13803">
    <property type="entry name" value="SEC24-RELATED PROTEIN"/>
    <property type="match status" value="1"/>
</dbReference>
<accession>A0A7R8H365</accession>